<evidence type="ECO:0000313" key="2">
    <source>
        <dbReference type="EMBL" id="MED6213063.1"/>
    </source>
</evidence>
<organism evidence="2 3">
    <name type="scientific">Stylosanthes scabra</name>
    <dbReference type="NCBI Taxonomy" id="79078"/>
    <lineage>
        <taxon>Eukaryota</taxon>
        <taxon>Viridiplantae</taxon>
        <taxon>Streptophyta</taxon>
        <taxon>Embryophyta</taxon>
        <taxon>Tracheophyta</taxon>
        <taxon>Spermatophyta</taxon>
        <taxon>Magnoliopsida</taxon>
        <taxon>eudicotyledons</taxon>
        <taxon>Gunneridae</taxon>
        <taxon>Pentapetalae</taxon>
        <taxon>rosids</taxon>
        <taxon>fabids</taxon>
        <taxon>Fabales</taxon>
        <taxon>Fabaceae</taxon>
        <taxon>Papilionoideae</taxon>
        <taxon>50 kb inversion clade</taxon>
        <taxon>dalbergioids sensu lato</taxon>
        <taxon>Dalbergieae</taxon>
        <taxon>Pterocarpus clade</taxon>
        <taxon>Stylosanthes</taxon>
    </lineage>
</organism>
<dbReference type="SUPFAM" id="SSF100934">
    <property type="entry name" value="Heat shock protein 70kD (HSP70), C-terminal subdomain"/>
    <property type="match status" value="1"/>
</dbReference>
<dbReference type="EMBL" id="JASCZI010243344">
    <property type="protein sequence ID" value="MED6213063.1"/>
    <property type="molecule type" value="Genomic_DNA"/>
</dbReference>
<accession>A0ABU6YVW7</accession>
<protein>
    <recommendedName>
        <fullName evidence="4">Heat shock protein 70</fullName>
    </recommendedName>
</protein>
<dbReference type="Gene3D" id="1.20.1270.10">
    <property type="match status" value="1"/>
</dbReference>
<feature type="non-terminal residue" evidence="2">
    <location>
        <position position="1"/>
    </location>
</feature>
<reference evidence="2 3" key="1">
    <citation type="journal article" date="2023" name="Plants (Basel)">
        <title>Bridging the Gap: Combining Genomics and Transcriptomics Approaches to Understand Stylosanthes scabra, an Orphan Legume from the Brazilian Caatinga.</title>
        <authorList>
            <person name="Ferreira-Neto J.R.C."/>
            <person name="da Silva M.D."/>
            <person name="Binneck E."/>
            <person name="de Melo N.F."/>
            <person name="da Silva R.H."/>
            <person name="de Melo A.L.T.M."/>
            <person name="Pandolfi V."/>
            <person name="Bustamante F.O."/>
            <person name="Brasileiro-Vidal A.C."/>
            <person name="Benko-Iseppon A.M."/>
        </authorList>
    </citation>
    <scope>NUCLEOTIDE SEQUENCE [LARGE SCALE GENOMIC DNA]</scope>
    <source>
        <tissue evidence="2">Leaves</tissue>
    </source>
</reference>
<dbReference type="Proteomes" id="UP001341840">
    <property type="component" value="Unassembled WGS sequence"/>
</dbReference>
<sequence length="86" mass="9233">QDKPLKMGLSVVDNAIEWVEGNQLAEVDEFENKLKELKGFCKLIIAKMYQDGDSDVLVGGDANGASFGNSSFGDNNGAGSKIEEVH</sequence>
<keyword evidence="3" id="KW-1185">Reference proteome</keyword>
<feature type="compositionally biased region" description="Polar residues" evidence="1">
    <location>
        <begin position="66"/>
        <end position="78"/>
    </location>
</feature>
<evidence type="ECO:0000256" key="1">
    <source>
        <dbReference type="SAM" id="MobiDB-lite"/>
    </source>
</evidence>
<evidence type="ECO:0000313" key="3">
    <source>
        <dbReference type="Proteomes" id="UP001341840"/>
    </source>
</evidence>
<evidence type="ECO:0008006" key="4">
    <source>
        <dbReference type="Google" id="ProtNLM"/>
    </source>
</evidence>
<name>A0ABU6YVW7_9FABA</name>
<feature type="region of interest" description="Disordered" evidence="1">
    <location>
        <begin position="66"/>
        <end position="86"/>
    </location>
</feature>
<gene>
    <name evidence="2" type="ORF">PIB30_089667</name>
</gene>
<proteinExistence type="predicted"/>
<comment type="caution">
    <text evidence="2">The sequence shown here is derived from an EMBL/GenBank/DDBJ whole genome shotgun (WGS) entry which is preliminary data.</text>
</comment>
<dbReference type="InterPro" id="IPR029048">
    <property type="entry name" value="HSP70_C_sf"/>
</dbReference>